<keyword evidence="1" id="KW-1133">Transmembrane helix</keyword>
<accession>A0A2P6REG0</accession>
<evidence type="ECO:0000313" key="2">
    <source>
        <dbReference type="EMBL" id="PRQ44795.1"/>
    </source>
</evidence>
<keyword evidence="1" id="KW-0812">Transmembrane</keyword>
<gene>
    <name evidence="2" type="ORF">RchiOBHm_Chr3g0483181</name>
</gene>
<protein>
    <submittedName>
        <fullName evidence="2">Uncharacterized protein</fullName>
    </submittedName>
</protein>
<dbReference type="EMBL" id="PDCK01000041">
    <property type="protein sequence ID" value="PRQ44795.1"/>
    <property type="molecule type" value="Genomic_DNA"/>
</dbReference>
<sequence length="61" mass="7461">MHNICSGNWSLGIYFYYFLLRWILFSRVLTVLYMFASCRINRVYKLSFFNKVIKERQGCIH</sequence>
<name>A0A2P6REG0_ROSCH</name>
<keyword evidence="1" id="KW-0472">Membrane</keyword>
<keyword evidence="3" id="KW-1185">Reference proteome</keyword>
<dbReference type="Proteomes" id="UP000238479">
    <property type="component" value="Chromosome 3"/>
</dbReference>
<dbReference type="AlphaFoldDB" id="A0A2P6REG0"/>
<reference evidence="2 3" key="1">
    <citation type="journal article" date="2018" name="Nat. Genet.">
        <title>The Rosa genome provides new insights in the design of modern roses.</title>
        <authorList>
            <person name="Bendahmane M."/>
        </authorList>
    </citation>
    <scope>NUCLEOTIDE SEQUENCE [LARGE SCALE GENOMIC DNA]</scope>
    <source>
        <strain evidence="3">cv. Old Blush</strain>
    </source>
</reference>
<organism evidence="2 3">
    <name type="scientific">Rosa chinensis</name>
    <name type="common">China rose</name>
    <dbReference type="NCBI Taxonomy" id="74649"/>
    <lineage>
        <taxon>Eukaryota</taxon>
        <taxon>Viridiplantae</taxon>
        <taxon>Streptophyta</taxon>
        <taxon>Embryophyta</taxon>
        <taxon>Tracheophyta</taxon>
        <taxon>Spermatophyta</taxon>
        <taxon>Magnoliopsida</taxon>
        <taxon>eudicotyledons</taxon>
        <taxon>Gunneridae</taxon>
        <taxon>Pentapetalae</taxon>
        <taxon>rosids</taxon>
        <taxon>fabids</taxon>
        <taxon>Rosales</taxon>
        <taxon>Rosaceae</taxon>
        <taxon>Rosoideae</taxon>
        <taxon>Rosoideae incertae sedis</taxon>
        <taxon>Rosa</taxon>
    </lineage>
</organism>
<comment type="caution">
    <text evidence="2">The sequence shown here is derived from an EMBL/GenBank/DDBJ whole genome shotgun (WGS) entry which is preliminary data.</text>
</comment>
<feature type="transmembrane region" description="Helical" evidence="1">
    <location>
        <begin position="14"/>
        <end position="36"/>
    </location>
</feature>
<dbReference type="Gramene" id="PRQ44795">
    <property type="protein sequence ID" value="PRQ44795"/>
    <property type="gene ID" value="RchiOBHm_Chr3g0483181"/>
</dbReference>
<evidence type="ECO:0000313" key="3">
    <source>
        <dbReference type="Proteomes" id="UP000238479"/>
    </source>
</evidence>
<proteinExistence type="predicted"/>
<evidence type="ECO:0000256" key="1">
    <source>
        <dbReference type="SAM" id="Phobius"/>
    </source>
</evidence>